<protein>
    <submittedName>
        <fullName evidence="4">Jacalin-like lectin domain containing protein</fullName>
    </submittedName>
</protein>
<dbReference type="AlphaFoldDB" id="A0A2P5BPK6"/>
<dbReference type="PROSITE" id="PS51752">
    <property type="entry name" value="JACALIN_LECTIN"/>
    <property type="match status" value="1"/>
</dbReference>
<organism evidence="4 5">
    <name type="scientific">Parasponia andersonii</name>
    <name type="common">Sponia andersonii</name>
    <dbReference type="NCBI Taxonomy" id="3476"/>
    <lineage>
        <taxon>Eukaryota</taxon>
        <taxon>Viridiplantae</taxon>
        <taxon>Streptophyta</taxon>
        <taxon>Embryophyta</taxon>
        <taxon>Tracheophyta</taxon>
        <taxon>Spermatophyta</taxon>
        <taxon>Magnoliopsida</taxon>
        <taxon>eudicotyledons</taxon>
        <taxon>Gunneridae</taxon>
        <taxon>Pentapetalae</taxon>
        <taxon>rosids</taxon>
        <taxon>fabids</taxon>
        <taxon>Rosales</taxon>
        <taxon>Cannabaceae</taxon>
        <taxon>Parasponia</taxon>
    </lineage>
</organism>
<dbReference type="OrthoDB" id="1192406at2759"/>
<proteinExistence type="inferred from homology"/>
<dbReference type="PANTHER" id="PTHR47293:SF15">
    <property type="entry name" value="JACALIN-RELATED LECTIN 19"/>
    <property type="match status" value="1"/>
</dbReference>
<dbReference type="STRING" id="3476.A0A2P5BPK6"/>
<keyword evidence="5" id="KW-1185">Reference proteome</keyword>
<reference evidence="5" key="1">
    <citation type="submission" date="2016-06" db="EMBL/GenBank/DDBJ databases">
        <title>Parallel loss of symbiosis genes in relatives of nitrogen-fixing non-legume Parasponia.</title>
        <authorList>
            <person name="Van Velzen R."/>
            <person name="Holmer R."/>
            <person name="Bu F."/>
            <person name="Rutten L."/>
            <person name="Van Zeijl A."/>
            <person name="Liu W."/>
            <person name="Santuari L."/>
            <person name="Cao Q."/>
            <person name="Sharma T."/>
            <person name="Shen D."/>
            <person name="Roswanjaya Y."/>
            <person name="Wardhani T."/>
            <person name="Kalhor M.S."/>
            <person name="Jansen J."/>
            <person name="Van den Hoogen J."/>
            <person name="Gungor B."/>
            <person name="Hartog M."/>
            <person name="Hontelez J."/>
            <person name="Verver J."/>
            <person name="Yang W.-C."/>
            <person name="Schijlen E."/>
            <person name="Repin R."/>
            <person name="Schilthuizen M."/>
            <person name="Schranz E."/>
            <person name="Heidstra R."/>
            <person name="Miyata K."/>
            <person name="Fedorova E."/>
            <person name="Kohlen W."/>
            <person name="Bisseling T."/>
            <person name="Smit S."/>
            <person name="Geurts R."/>
        </authorList>
    </citation>
    <scope>NUCLEOTIDE SEQUENCE [LARGE SCALE GENOMIC DNA]</scope>
    <source>
        <strain evidence="5">cv. WU1-14</strain>
    </source>
</reference>
<dbReference type="CDD" id="cd09612">
    <property type="entry name" value="Jacalin"/>
    <property type="match status" value="1"/>
</dbReference>
<dbReference type="PANTHER" id="PTHR47293">
    <property type="entry name" value="JACALIN-RELATED LECTIN 3"/>
    <property type="match status" value="1"/>
</dbReference>
<name>A0A2P5BPK6_PARAD</name>
<gene>
    <name evidence="4" type="ORF">PanWU01x14_221130</name>
</gene>
<dbReference type="GO" id="GO:0030246">
    <property type="term" value="F:carbohydrate binding"/>
    <property type="evidence" value="ECO:0007669"/>
    <property type="project" value="UniProtKB-KW"/>
</dbReference>
<evidence type="ECO:0000256" key="2">
    <source>
        <dbReference type="ARBA" id="ARBA00022734"/>
    </source>
</evidence>
<evidence type="ECO:0000256" key="1">
    <source>
        <dbReference type="ARBA" id="ARBA00006568"/>
    </source>
</evidence>
<keyword evidence="2 4" id="KW-0430">Lectin</keyword>
<comment type="caution">
    <text evidence="4">The sequence shown here is derived from an EMBL/GenBank/DDBJ whole genome shotgun (WGS) entry which is preliminary data.</text>
</comment>
<evidence type="ECO:0000259" key="3">
    <source>
        <dbReference type="PROSITE" id="PS51752"/>
    </source>
</evidence>
<dbReference type="Pfam" id="PF01419">
    <property type="entry name" value="Jacalin"/>
    <property type="match status" value="1"/>
</dbReference>
<dbReference type="Proteomes" id="UP000237105">
    <property type="component" value="Unassembled WGS sequence"/>
</dbReference>
<sequence length="88" mass="9626">MVSSSQQKNMGGNGGYERAEITLQFPEEYLVSVSGHYSPVVYGGSPVLRLLTFNSNKRTFGPYGAEEGTPFTFPMDRGLIVVFRGRSG</sequence>
<feature type="domain" description="Jacalin-type lectin" evidence="3">
    <location>
        <begin position="1"/>
        <end position="88"/>
    </location>
</feature>
<dbReference type="Gene3D" id="2.100.10.30">
    <property type="entry name" value="Jacalin-like lectin domain"/>
    <property type="match status" value="1"/>
</dbReference>
<comment type="similarity">
    <text evidence="1">Belongs to the jacalin lectin family.</text>
</comment>
<dbReference type="InterPro" id="IPR001229">
    <property type="entry name" value="Jacalin-like_lectin_dom"/>
</dbReference>
<dbReference type="SUPFAM" id="SSF51101">
    <property type="entry name" value="Mannose-binding lectins"/>
    <property type="match status" value="1"/>
</dbReference>
<evidence type="ECO:0000313" key="5">
    <source>
        <dbReference type="Proteomes" id="UP000237105"/>
    </source>
</evidence>
<dbReference type="InterPro" id="IPR036404">
    <property type="entry name" value="Jacalin-like_lectin_dom_sf"/>
</dbReference>
<dbReference type="EMBL" id="JXTB01000242">
    <property type="protein sequence ID" value="PON50741.1"/>
    <property type="molecule type" value="Genomic_DNA"/>
</dbReference>
<evidence type="ECO:0000313" key="4">
    <source>
        <dbReference type="EMBL" id="PON50741.1"/>
    </source>
</evidence>
<dbReference type="InterPro" id="IPR033734">
    <property type="entry name" value="Jacalin-like_lectin_dom_plant"/>
</dbReference>
<accession>A0A2P5BPK6</accession>